<dbReference type="InterPro" id="IPR015943">
    <property type="entry name" value="WD40/YVTN_repeat-like_dom_sf"/>
</dbReference>
<gene>
    <name evidence="2" type="ORF">BDV96DRAFT_566082</name>
</gene>
<dbReference type="EMBL" id="ML977313">
    <property type="protein sequence ID" value="KAF2120985.1"/>
    <property type="molecule type" value="Genomic_DNA"/>
</dbReference>
<reference evidence="2" key="1">
    <citation type="journal article" date="2020" name="Stud. Mycol.">
        <title>101 Dothideomycetes genomes: a test case for predicting lifestyles and emergence of pathogens.</title>
        <authorList>
            <person name="Haridas S."/>
            <person name="Albert R."/>
            <person name="Binder M."/>
            <person name="Bloem J."/>
            <person name="Labutti K."/>
            <person name="Salamov A."/>
            <person name="Andreopoulos B."/>
            <person name="Baker S."/>
            <person name="Barry K."/>
            <person name="Bills G."/>
            <person name="Bluhm B."/>
            <person name="Cannon C."/>
            <person name="Castanera R."/>
            <person name="Culley D."/>
            <person name="Daum C."/>
            <person name="Ezra D."/>
            <person name="Gonzalez J."/>
            <person name="Henrissat B."/>
            <person name="Kuo A."/>
            <person name="Liang C."/>
            <person name="Lipzen A."/>
            <person name="Lutzoni F."/>
            <person name="Magnuson J."/>
            <person name="Mondo S."/>
            <person name="Nolan M."/>
            <person name="Ohm R."/>
            <person name="Pangilinan J."/>
            <person name="Park H.-J."/>
            <person name="Ramirez L."/>
            <person name="Alfaro M."/>
            <person name="Sun H."/>
            <person name="Tritt A."/>
            <person name="Yoshinaga Y."/>
            <person name="Zwiers L.-H."/>
            <person name="Turgeon B."/>
            <person name="Goodwin S."/>
            <person name="Spatafora J."/>
            <person name="Crous P."/>
            <person name="Grigoriev I."/>
        </authorList>
    </citation>
    <scope>NUCLEOTIDE SEQUENCE</scope>
    <source>
        <strain evidence="2">CBS 627.86</strain>
    </source>
</reference>
<evidence type="ECO:0000256" key="1">
    <source>
        <dbReference type="SAM" id="MobiDB-lite"/>
    </source>
</evidence>
<evidence type="ECO:0000313" key="2">
    <source>
        <dbReference type="EMBL" id="KAF2120985.1"/>
    </source>
</evidence>
<dbReference type="OrthoDB" id="239865at2759"/>
<organism evidence="2 3">
    <name type="scientific">Lophiotrema nucula</name>
    <dbReference type="NCBI Taxonomy" id="690887"/>
    <lineage>
        <taxon>Eukaryota</taxon>
        <taxon>Fungi</taxon>
        <taxon>Dikarya</taxon>
        <taxon>Ascomycota</taxon>
        <taxon>Pezizomycotina</taxon>
        <taxon>Dothideomycetes</taxon>
        <taxon>Pleosporomycetidae</taxon>
        <taxon>Pleosporales</taxon>
        <taxon>Lophiotremataceae</taxon>
        <taxon>Lophiotrema</taxon>
    </lineage>
</organism>
<proteinExistence type="predicted"/>
<dbReference type="AlphaFoldDB" id="A0A6A5ZP71"/>
<sequence length="465" mass="50454">MDRQRLRMRVIASTRARPNAGLERGQRDDQGIDQDVKLEAHEGSQADEEGSPTSESDLSTSSKGDSSDASSSSGSTSSGHVSCIREAQLSADGSCIFTSDHNRTFSVYSSNPSDGKLTPYASFKAHGPVRAFAPYPGFDINDSETTSVLVSVKDSYITLHNAIWDFSRLFTANDDDDEPPPPSIPVDISTKLASYKLINHLQEKVIAPLCLTYNTQGTHFIAGSLNQISTFNVEYTDNPVHKIFSAPRKRSSGRGPGFKGYVSSLDISSNGILAAGTWARHISIFDQEGLGNEITHFPIPSMVNDRPGLVGDGVSQLKWSPCGTYLYIAERSSDSILIYDSRNFGLALGYCVGRMAMTKQKLGFDIWSAGDQDPYAAYGGSDASHEVWAGGTDGKIRVWRDAHLKEGPLDADEVLEVGDTPVVSTIVYPNGKAVAPASGRWGVDKEDTQRRNWGSLDILQLEVEI</sequence>
<feature type="compositionally biased region" description="Low complexity" evidence="1">
    <location>
        <begin position="51"/>
        <end position="80"/>
    </location>
</feature>
<dbReference type="PANTHER" id="PTHR13211">
    <property type="entry name" value="TELOMERASE CAJAL BODY PROTEIN 1"/>
    <property type="match status" value="1"/>
</dbReference>
<name>A0A6A5ZP71_9PLEO</name>
<protein>
    <submittedName>
        <fullName evidence="2">WD40-repeat-containing domain protein</fullName>
    </submittedName>
</protein>
<dbReference type="SMART" id="SM00320">
    <property type="entry name" value="WD40"/>
    <property type="match status" value="3"/>
</dbReference>
<dbReference type="InterPro" id="IPR036322">
    <property type="entry name" value="WD40_repeat_dom_sf"/>
</dbReference>
<dbReference type="InterPro" id="IPR051150">
    <property type="entry name" value="SWT21/TCAB1_mRNA_Telomere"/>
</dbReference>
<dbReference type="PANTHER" id="PTHR13211:SF0">
    <property type="entry name" value="TELOMERASE CAJAL BODY PROTEIN 1"/>
    <property type="match status" value="1"/>
</dbReference>
<evidence type="ECO:0000313" key="3">
    <source>
        <dbReference type="Proteomes" id="UP000799770"/>
    </source>
</evidence>
<feature type="region of interest" description="Disordered" evidence="1">
    <location>
        <begin position="1"/>
        <end position="80"/>
    </location>
</feature>
<feature type="compositionally biased region" description="Basic and acidic residues" evidence="1">
    <location>
        <begin position="24"/>
        <end position="44"/>
    </location>
</feature>
<dbReference type="Gene3D" id="2.130.10.10">
    <property type="entry name" value="YVTN repeat-like/Quinoprotein amine dehydrogenase"/>
    <property type="match status" value="1"/>
</dbReference>
<accession>A0A6A5ZP71</accession>
<dbReference type="Proteomes" id="UP000799770">
    <property type="component" value="Unassembled WGS sequence"/>
</dbReference>
<dbReference type="SUPFAM" id="SSF50978">
    <property type="entry name" value="WD40 repeat-like"/>
    <property type="match status" value="1"/>
</dbReference>
<dbReference type="InterPro" id="IPR001680">
    <property type="entry name" value="WD40_rpt"/>
</dbReference>
<keyword evidence="3" id="KW-1185">Reference proteome</keyword>